<name>A0ABZ0RW49_9BACI</name>
<evidence type="ECO:0000256" key="1">
    <source>
        <dbReference type="SAM" id="Phobius"/>
    </source>
</evidence>
<dbReference type="PANTHER" id="PTHR37038:SF13">
    <property type="entry name" value="HTH CRO_C1-TYPE DOMAIN-CONTAINING PROTEIN"/>
    <property type="match status" value="1"/>
</dbReference>
<dbReference type="InterPro" id="IPR053163">
    <property type="entry name" value="HTH-type_regulator_Rgg"/>
</dbReference>
<reference evidence="3 4" key="1">
    <citation type="submission" date="2023-09" db="EMBL/GenBank/DDBJ databases">
        <authorList>
            <person name="Page C.A."/>
            <person name="Perez-Diaz I.M."/>
        </authorList>
    </citation>
    <scope>NUCLEOTIDE SEQUENCE [LARGE SCALE GENOMIC DNA]</scope>
    <source>
        <strain evidence="3 4">Ll15</strain>
    </source>
</reference>
<dbReference type="EMBL" id="CP137624">
    <property type="protein sequence ID" value="WPK12459.1"/>
    <property type="molecule type" value="Genomic_DNA"/>
</dbReference>
<dbReference type="SMART" id="SM00530">
    <property type="entry name" value="HTH_XRE"/>
    <property type="match status" value="1"/>
</dbReference>
<sequence length="281" mass="33159">MLGKNIKEIRMNKGLSQEYVIESLMTQSAYSKFELGKSEIRASVLINILSKLDMSLEELLYITNDYKFMAKEELVRSFFEIPSIGLTNLEKILNKVELYLNSHSDDTIQNIYYLCKSYIILIKTNDFEQASLFASKIWKKLSKRNQFYVIDLYFLNAILFMFPLDVIFNLRDLMEKSIAQYNGLFKLQKIQININLNIALLLMEKHRFEEALNELETIRDVLKEEKAYEQLGIYYIRKALCLNKLNQEWIPLAEKGKLLLSAIEEFDLLKRAEQEIERWGN</sequence>
<dbReference type="RefSeq" id="WP_319837201.1">
    <property type="nucleotide sequence ID" value="NZ_CP137624.1"/>
</dbReference>
<feature type="domain" description="HTH cro/C1-type" evidence="2">
    <location>
        <begin position="6"/>
        <end position="59"/>
    </location>
</feature>
<evidence type="ECO:0000313" key="3">
    <source>
        <dbReference type="EMBL" id="WPK12459.1"/>
    </source>
</evidence>
<dbReference type="SUPFAM" id="SSF47413">
    <property type="entry name" value="lambda repressor-like DNA-binding domains"/>
    <property type="match status" value="1"/>
</dbReference>
<dbReference type="PROSITE" id="PS50943">
    <property type="entry name" value="HTH_CROC1"/>
    <property type="match status" value="1"/>
</dbReference>
<accession>A0ABZ0RW49</accession>
<dbReference type="Pfam" id="PF01381">
    <property type="entry name" value="HTH_3"/>
    <property type="match status" value="1"/>
</dbReference>
<dbReference type="InterPro" id="IPR001387">
    <property type="entry name" value="Cro/C1-type_HTH"/>
</dbReference>
<evidence type="ECO:0000259" key="2">
    <source>
        <dbReference type="PROSITE" id="PS50943"/>
    </source>
</evidence>
<organism evidence="3 4">
    <name type="scientific">Lysinibacillus louembei</name>
    <dbReference type="NCBI Taxonomy" id="1470088"/>
    <lineage>
        <taxon>Bacteria</taxon>
        <taxon>Bacillati</taxon>
        <taxon>Bacillota</taxon>
        <taxon>Bacilli</taxon>
        <taxon>Bacillales</taxon>
        <taxon>Bacillaceae</taxon>
        <taxon>Lysinibacillus</taxon>
    </lineage>
</organism>
<gene>
    <name evidence="3" type="ORF">R6U77_01835</name>
</gene>
<dbReference type="Proteomes" id="UP001322664">
    <property type="component" value="Chromosome"/>
</dbReference>
<keyword evidence="1" id="KW-0812">Transmembrane</keyword>
<dbReference type="InterPro" id="IPR010982">
    <property type="entry name" value="Lambda_DNA-bd_dom_sf"/>
</dbReference>
<proteinExistence type="predicted"/>
<evidence type="ECO:0000313" key="4">
    <source>
        <dbReference type="Proteomes" id="UP001322664"/>
    </source>
</evidence>
<keyword evidence="1" id="KW-1133">Transmembrane helix</keyword>
<feature type="transmembrane region" description="Helical" evidence="1">
    <location>
        <begin position="147"/>
        <end position="168"/>
    </location>
</feature>
<dbReference type="PANTHER" id="PTHR37038">
    <property type="entry name" value="TRANSCRIPTIONAL REGULATOR-RELATED"/>
    <property type="match status" value="1"/>
</dbReference>
<protein>
    <submittedName>
        <fullName evidence="3">Helix-turn-helix transcriptional regulator</fullName>
    </submittedName>
</protein>
<dbReference type="Gene3D" id="1.25.40.10">
    <property type="entry name" value="Tetratricopeptide repeat domain"/>
    <property type="match status" value="1"/>
</dbReference>
<keyword evidence="4" id="KW-1185">Reference proteome</keyword>
<keyword evidence="1" id="KW-0472">Membrane</keyword>
<dbReference type="InterPro" id="IPR011990">
    <property type="entry name" value="TPR-like_helical_dom_sf"/>
</dbReference>
<dbReference type="CDD" id="cd00093">
    <property type="entry name" value="HTH_XRE"/>
    <property type="match status" value="1"/>
</dbReference>